<dbReference type="InterPro" id="IPR038514">
    <property type="entry name" value="AAR2_C_sf"/>
</dbReference>
<dbReference type="AlphaFoldDB" id="A0A1Y2EEM6"/>
<gene>
    <name evidence="5" type="ORF">BCR38DRAFT_333330</name>
</gene>
<dbReference type="Pfam" id="PF05282">
    <property type="entry name" value="AAR2"/>
    <property type="match status" value="1"/>
</dbReference>
<evidence type="ECO:0000313" key="6">
    <source>
        <dbReference type="Proteomes" id="UP000193689"/>
    </source>
</evidence>
<feature type="domain" description="AAR2 N-terminal" evidence="4">
    <location>
        <begin position="103"/>
        <end position="255"/>
    </location>
</feature>
<name>A0A1Y2EEM6_9PEZI</name>
<keyword evidence="6" id="KW-1185">Reference proteome</keyword>
<feature type="domain" description="AAR2 C-terminal" evidence="3">
    <location>
        <begin position="298"/>
        <end position="457"/>
    </location>
</feature>
<dbReference type="EMBL" id="MCFJ01000002">
    <property type="protein sequence ID" value="ORY70010.1"/>
    <property type="molecule type" value="Genomic_DNA"/>
</dbReference>
<dbReference type="InterPro" id="IPR033648">
    <property type="entry name" value="AAR2_C"/>
</dbReference>
<evidence type="ECO:0000259" key="3">
    <source>
        <dbReference type="Pfam" id="PF05282"/>
    </source>
</evidence>
<reference evidence="5 6" key="1">
    <citation type="submission" date="2016-07" db="EMBL/GenBank/DDBJ databases">
        <title>Pervasive Adenine N6-methylation of Active Genes in Fungi.</title>
        <authorList>
            <consortium name="DOE Joint Genome Institute"/>
            <person name="Mondo S.J."/>
            <person name="Dannebaum R.O."/>
            <person name="Kuo R.C."/>
            <person name="Labutti K."/>
            <person name="Haridas S."/>
            <person name="Kuo A."/>
            <person name="Salamov A."/>
            <person name="Ahrendt S.R."/>
            <person name="Lipzen A."/>
            <person name="Sullivan W."/>
            <person name="Andreopoulos W.B."/>
            <person name="Clum A."/>
            <person name="Lindquist E."/>
            <person name="Daum C."/>
            <person name="Ramamoorthy G.K."/>
            <person name="Gryganskyi A."/>
            <person name="Culley D."/>
            <person name="Magnuson J.K."/>
            <person name="James T.Y."/>
            <person name="O'Malley M.A."/>
            <person name="Stajich J.E."/>
            <person name="Spatafora J.W."/>
            <person name="Visel A."/>
            <person name="Grigoriev I.V."/>
        </authorList>
    </citation>
    <scope>NUCLEOTIDE SEQUENCE [LARGE SCALE GENOMIC DNA]</scope>
    <source>
        <strain evidence="5 6">CBS 129021</strain>
    </source>
</reference>
<dbReference type="InterPro" id="IPR033647">
    <property type="entry name" value="Aar2_N"/>
</dbReference>
<dbReference type="GeneID" id="63771429"/>
<dbReference type="Pfam" id="PF20981">
    <property type="entry name" value="AAR2_1st"/>
    <property type="match status" value="1"/>
</dbReference>
<dbReference type="CDD" id="cd13778">
    <property type="entry name" value="Aar2_C"/>
    <property type="match status" value="1"/>
</dbReference>
<dbReference type="InterPro" id="IPR007946">
    <property type="entry name" value="AAR2"/>
</dbReference>
<dbReference type="OrthoDB" id="201752at2759"/>
<evidence type="ECO:0000313" key="5">
    <source>
        <dbReference type="EMBL" id="ORY70010.1"/>
    </source>
</evidence>
<evidence type="ECO:0000259" key="4">
    <source>
        <dbReference type="Pfam" id="PF20981"/>
    </source>
</evidence>
<dbReference type="PANTHER" id="PTHR12689">
    <property type="entry name" value="A1 CISTRON SPLICING FACTOR AAR2-RELATED"/>
    <property type="match status" value="1"/>
</dbReference>
<evidence type="ECO:0000256" key="2">
    <source>
        <dbReference type="SAM" id="MobiDB-lite"/>
    </source>
</evidence>
<dbReference type="PANTHER" id="PTHR12689:SF4">
    <property type="entry name" value="PROTEIN AAR2 HOMOLOG"/>
    <property type="match status" value="1"/>
</dbReference>
<dbReference type="Gene3D" id="1.25.40.550">
    <property type="entry name" value="Aar2, C-terminal domain-like"/>
    <property type="match status" value="1"/>
</dbReference>
<dbReference type="InterPro" id="IPR038516">
    <property type="entry name" value="AAR2_N_sf"/>
</dbReference>
<accession>A0A1Y2EEM6</accession>
<dbReference type="STRING" id="1141098.A0A1Y2EEM6"/>
<dbReference type="InParanoid" id="A0A1Y2EEM6"/>
<dbReference type="CDD" id="cd13777">
    <property type="entry name" value="Aar2_N"/>
    <property type="match status" value="1"/>
</dbReference>
<dbReference type="Gene3D" id="2.60.34.20">
    <property type="match status" value="1"/>
</dbReference>
<sequence>MGPQNPATRSPPPTTEDVPGPSIPPPSRRLVRPQPVESPSWTSLNSVDSVPVIGVFPLGSLHVNEPKDDIDPNMDPVTPLTIPDGTPDASLSTQKGPGLLHGGDVLILDDLPNNFTVGCDTISFTTTRQFFGFRDIPSGAHLVWAASSESTSSRSACWIVTPEKAESAPGVVYIKQWDKFNEVLSDPASLAEERIQKEGLEQTFASLSPYQLKAPTSAVIRPDSPSEPLPDFLDSNIWSQLTFAIQPSLLGRITGSKQQRRTWPVSTTDRVAGETSLPEEARLYPTTGSQLQFTFAIDQRLFDTTAEGSERTRQALDPTSWIVTKIKKDEDLIGELQFAFLVGMHLGNYSCLDQWWYYSTRVVFRSYRLAAERPQLARNLIQTFHAQLFYNNRYLEGDIMDTIPGYAKKLQKALTTYKSRLTELLLSLGDRCTPDQKAVGQAFEALETWLWRLDWDLRGEYVRSGNFMLEDGEMVRAELSDFESEDERGDFAAVVMHLDEDGRPTDLVAV</sequence>
<feature type="region of interest" description="Disordered" evidence="2">
    <location>
        <begin position="1"/>
        <end position="44"/>
    </location>
</feature>
<comment type="similarity">
    <text evidence="1">Belongs to the AAR2 family.</text>
</comment>
<evidence type="ECO:0000256" key="1">
    <source>
        <dbReference type="ARBA" id="ARBA00006281"/>
    </source>
</evidence>
<dbReference type="Proteomes" id="UP000193689">
    <property type="component" value="Unassembled WGS sequence"/>
</dbReference>
<proteinExistence type="inferred from homology"/>
<comment type="caution">
    <text evidence="5">The sequence shown here is derived from an EMBL/GenBank/DDBJ whole genome shotgun (WGS) entry which is preliminary data.</text>
</comment>
<dbReference type="GO" id="GO:0000244">
    <property type="term" value="P:spliceosomal tri-snRNP complex assembly"/>
    <property type="evidence" value="ECO:0007669"/>
    <property type="project" value="TreeGrafter"/>
</dbReference>
<dbReference type="RefSeq" id="XP_040719960.1">
    <property type="nucleotide sequence ID" value="XM_040855217.1"/>
</dbReference>
<protein>
    <submittedName>
        <fullName evidence="5">AAR2 protein</fullName>
    </submittedName>
</protein>
<organism evidence="5 6">
    <name type="scientific">Pseudomassariella vexata</name>
    <dbReference type="NCBI Taxonomy" id="1141098"/>
    <lineage>
        <taxon>Eukaryota</taxon>
        <taxon>Fungi</taxon>
        <taxon>Dikarya</taxon>
        <taxon>Ascomycota</taxon>
        <taxon>Pezizomycotina</taxon>
        <taxon>Sordariomycetes</taxon>
        <taxon>Xylariomycetidae</taxon>
        <taxon>Amphisphaeriales</taxon>
        <taxon>Pseudomassariaceae</taxon>
        <taxon>Pseudomassariella</taxon>
    </lineage>
</organism>